<reference evidence="1 2" key="1">
    <citation type="submission" date="2015-09" db="EMBL/GenBank/DDBJ databases">
        <title>Genome sequence, genome mining and natural product profiling of a biocontrol bacterium Streptomyces malaysiensis F913.</title>
        <authorList>
            <person name="Xu Y."/>
            <person name="Wei J."/>
            <person name="Xie J."/>
            <person name="Li T."/>
            <person name="Zhou Z."/>
        </authorList>
    </citation>
    <scope>NUCLEOTIDE SEQUENCE [LARGE SCALE GENOMIC DNA]</scope>
    <source>
        <strain evidence="1 2">F913</strain>
    </source>
</reference>
<proteinExistence type="predicted"/>
<keyword evidence="2" id="KW-1185">Reference proteome</keyword>
<organism evidence="1 2">
    <name type="scientific">Streptomyces malaysiensis</name>
    <dbReference type="NCBI Taxonomy" id="92644"/>
    <lineage>
        <taxon>Bacteria</taxon>
        <taxon>Bacillati</taxon>
        <taxon>Actinomycetota</taxon>
        <taxon>Actinomycetes</taxon>
        <taxon>Kitasatosporales</taxon>
        <taxon>Streptomycetaceae</taxon>
        <taxon>Streptomyces</taxon>
        <taxon>Streptomyces violaceusniger group</taxon>
    </lineage>
</organism>
<gene>
    <name evidence="1" type="ORF">SMF913_28345</name>
</gene>
<comment type="caution">
    <text evidence="1">The sequence shown here is derived from an EMBL/GenBank/DDBJ whole genome shotgun (WGS) entry which is preliminary data.</text>
</comment>
<evidence type="ECO:0000313" key="2">
    <source>
        <dbReference type="Proteomes" id="UP000236520"/>
    </source>
</evidence>
<evidence type="ECO:0000313" key="1">
    <source>
        <dbReference type="EMBL" id="PNG92880.1"/>
    </source>
</evidence>
<accession>A0A2J7YXX9</accession>
<protein>
    <submittedName>
        <fullName evidence="1">Uncharacterized protein</fullName>
    </submittedName>
</protein>
<dbReference type="EMBL" id="LJIW01000002">
    <property type="protein sequence ID" value="PNG92880.1"/>
    <property type="molecule type" value="Genomic_DNA"/>
</dbReference>
<sequence length="26" mass="2954">MGEEVIFYFDREMVHLEPPTLGAGSE</sequence>
<name>A0A2J7YXX9_STRMQ</name>
<dbReference type="AlphaFoldDB" id="A0A2J7YXX9"/>
<dbReference type="Proteomes" id="UP000236520">
    <property type="component" value="Unassembled WGS sequence"/>
</dbReference>